<organism evidence="1 2">
    <name type="scientific">Swingsia samuiensis</name>
    <dbReference type="NCBI Taxonomy" id="1293412"/>
    <lineage>
        <taxon>Bacteria</taxon>
        <taxon>Pseudomonadati</taxon>
        <taxon>Pseudomonadota</taxon>
        <taxon>Alphaproteobacteria</taxon>
        <taxon>Acetobacterales</taxon>
        <taxon>Acetobacteraceae</taxon>
        <taxon>Swingsia</taxon>
    </lineage>
</organism>
<dbReference type="EMBL" id="CP038141">
    <property type="protein sequence ID" value="QDH16726.1"/>
    <property type="molecule type" value="Genomic_DNA"/>
</dbReference>
<reference evidence="1 2" key="1">
    <citation type="submission" date="2019-03" db="EMBL/GenBank/DDBJ databases">
        <title>The complete genome sequence of Swingsia samuiensis NBRC107927(T).</title>
        <authorList>
            <person name="Chua K.-O."/>
            <person name="Chan K.-G."/>
            <person name="See-Too W.-S."/>
        </authorList>
    </citation>
    <scope>NUCLEOTIDE SEQUENCE [LARGE SCALE GENOMIC DNA]</scope>
    <source>
        <strain evidence="1 2">AH83</strain>
    </source>
</reference>
<name>A0A4Y6UJS4_9PROT</name>
<evidence type="ECO:0000313" key="1">
    <source>
        <dbReference type="EMBL" id="QDH16726.1"/>
    </source>
</evidence>
<dbReference type="KEGG" id="ssam:E3D00_03440"/>
<gene>
    <name evidence="1" type="ORF">E3D00_03440</name>
</gene>
<proteinExistence type="predicted"/>
<dbReference type="RefSeq" id="WP_141459960.1">
    <property type="nucleotide sequence ID" value="NZ_CP038141.1"/>
</dbReference>
<sequence length="124" mass="11981">MMRELTTLELNEVSGGATTPQIGTGTASDLGDALLGALAGAAMLGATGMTIGGIHGGDGGGILGFGSIGQAVGLVIPTIEGAATGFVLGGIYGFHNFQPWINQLLLGASNGTLGQGGNAAGIRV</sequence>
<protein>
    <submittedName>
        <fullName evidence="1">Uncharacterized protein</fullName>
    </submittedName>
</protein>
<dbReference type="AlphaFoldDB" id="A0A4Y6UJS4"/>
<dbReference type="Proteomes" id="UP000316313">
    <property type="component" value="Chromosome"/>
</dbReference>
<accession>A0A4Y6UJS4</accession>
<keyword evidence="2" id="KW-1185">Reference proteome</keyword>
<evidence type="ECO:0000313" key="2">
    <source>
        <dbReference type="Proteomes" id="UP000316313"/>
    </source>
</evidence>